<keyword evidence="1" id="KW-0732">Signal</keyword>
<reference evidence="3" key="1">
    <citation type="journal article" date="2019" name="Int. J. Syst. Evol. Microbiol.">
        <title>The Global Catalogue of Microorganisms (GCM) 10K type strain sequencing project: providing services to taxonomists for standard genome sequencing and annotation.</title>
        <authorList>
            <consortium name="The Broad Institute Genomics Platform"/>
            <consortium name="The Broad Institute Genome Sequencing Center for Infectious Disease"/>
            <person name="Wu L."/>
            <person name="Ma J."/>
        </authorList>
    </citation>
    <scope>NUCLEOTIDE SEQUENCE [LARGE SCALE GENOMIC DNA]</scope>
    <source>
        <strain evidence="3">2902at01</strain>
    </source>
</reference>
<comment type="caution">
    <text evidence="2">The sequence shown here is derived from an EMBL/GenBank/DDBJ whole genome shotgun (WGS) entry which is preliminary data.</text>
</comment>
<gene>
    <name evidence="2" type="ORF">ACFOX0_29075</name>
</gene>
<accession>A0ABV8KUV1</accession>
<evidence type="ECO:0000313" key="3">
    <source>
        <dbReference type="Proteomes" id="UP001595868"/>
    </source>
</evidence>
<name>A0ABV8KUV1_9ACTN</name>
<dbReference type="Proteomes" id="UP001595868">
    <property type="component" value="Unassembled WGS sequence"/>
</dbReference>
<dbReference type="PROSITE" id="PS51257">
    <property type="entry name" value="PROKAR_LIPOPROTEIN"/>
    <property type="match status" value="1"/>
</dbReference>
<feature type="signal peptide" evidence="1">
    <location>
        <begin position="1"/>
        <end position="29"/>
    </location>
</feature>
<organism evidence="2 3">
    <name type="scientific">Micromonospora zhanjiangensis</name>
    <dbReference type="NCBI Taxonomy" id="1522057"/>
    <lineage>
        <taxon>Bacteria</taxon>
        <taxon>Bacillati</taxon>
        <taxon>Actinomycetota</taxon>
        <taxon>Actinomycetes</taxon>
        <taxon>Micromonosporales</taxon>
        <taxon>Micromonosporaceae</taxon>
        <taxon>Micromonospora</taxon>
    </lineage>
</organism>
<dbReference type="EMBL" id="JBHSBN010000031">
    <property type="protein sequence ID" value="MFC4109965.1"/>
    <property type="molecule type" value="Genomic_DNA"/>
</dbReference>
<sequence length="406" mass="43646">MKRTITAVAVGAVVALGAGLLTATSPAVAAACTSSTCPTEVSGAAYRITQSTLSNAAAVHQALGGKSTHPELSQVLADANRVMSPLSSCRPSPAGLSPKAVFGFCWNSDDQDTDDSNLWFPQGITTTADAFGSRVYEGAQAVAVTWYKRTSKTDEKAIQARISLAPAEGYQTGTNRYRHVLLVEPTGSDNFAQIPCHAGGAMWYGHLLYVACSSTIRVFDWDYLHEVKTTSLPGEGFGRQSDGGYYANGNRYVMVQVGQIGRQDNNIQFSSLALDRASAPDRLVVSGYSDTAGVNLWRFDLDAATRLPSSNTAHDAYKLPITYVQGAVTRGDRFWFSRSTTNPQLLFWDRAKKTTPVAYGADYGAESISYWSSGDGAGGVPDYLYTLTEHEGRREVFAVKQASFDG</sequence>
<evidence type="ECO:0000256" key="1">
    <source>
        <dbReference type="SAM" id="SignalP"/>
    </source>
</evidence>
<proteinExistence type="predicted"/>
<keyword evidence="3" id="KW-1185">Reference proteome</keyword>
<feature type="chain" id="PRO_5045613244" description="Secreted protein" evidence="1">
    <location>
        <begin position="30"/>
        <end position="406"/>
    </location>
</feature>
<evidence type="ECO:0008006" key="4">
    <source>
        <dbReference type="Google" id="ProtNLM"/>
    </source>
</evidence>
<protein>
    <recommendedName>
        <fullName evidence="4">Secreted protein</fullName>
    </recommendedName>
</protein>
<dbReference type="RefSeq" id="WP_377552039.1">
    <property type="nucleotide sequence ID" value="NZ_JBHSBN010000031.1"/>
</dbReference>
<evidence type="ECO:0000313" key="2">
    <source>
        <dbReference type="EMBL" id="MFC4109965.1"/>
    </source>
</evidence>